<sequence>MRTSATTIVPPTMKNVGILARLTLLINTVLIGTLMSTNAIASGKYQTLGSIRETVRMFAIEQHEGSGRDTEIEVGHLDSRLRLARCSQPLSAFSPHDQARPGHMTVGVRCEGNRPWTLYVPVRVNSYINVLTLTASKPRGSTLNHSDLRAVRKNIATLPHGYFTDMEEVLGMEVRRPLRPGDVLSPNAVTQPRMVTRGQEVWLIAEAGSISVTAKATALQHGSQGDRIQVRNLSSGRVIEAEVIDENRVRTAL</sequence>
<dbReference type="RefSeq" id="WP_116302495.1">
    <property type="nucleotide sequence ID" value="NZ_NFZV01000011.1"/>
</dbReference>
<evidence type="ECO:0000256" key="1">
    <source>
        <dbReference type="ARBA" id="ARBA00004418"/>
    </source>
</evidence>
<dbReference type="SMART" id="SM00858">
    <property type="entry name" value="SAF"/>
    <property type="match status" value="1"/>
</dbReference>
<dbReference type="Gene3D" id="2.30.30.760">
    <property type="match status" value="1"/>
</dbReference>
<keyword evidence="8" id="KW-0966">Cell projection</keyword>
<keyword evidence="4" id="KW-0732">Signal</keyword>
<protein>
    <recommendedName>
        <fullName evidence="3">Flagella basal body P-ring formation protein FlgA</fullName>
    </recommendedName>
</protein>
<dbReference type="GO" id="GO:0044780">
    <property type="term" value="P:bacterial-type flagellum assembly"/>
    <property type="evidence" value="ECO:0007669"/>
    <property type="project" value="InterPro"/>
</dbReference>
<evidence type="ECO:0000256" key="6">
    <source>
        <dbReference type="ARBA" id="ARBA00025643"/>
    </source>
</evidence>
<keyword evidence="8" id="KW-0282">Flagellum</keyword>
<name>A0A3E0WRX9_9GAMM</name>
<evidence type="ECO:0000256" key="3">
    <source>
        <dbReference type="ARBA" id="ARBA00014754"/>
    </source>
</evidence>
<dbReference type="GO" id="GO:0042597">
    <property type="term" value="C:periplasmic space"/>
    <property type="evidence" value="ECO:0007669"/>
    <property type="project" value="UniProtKB-SubCell"/>
</dbReference>
<comment type="subcellular location">
    <subcellularLocation>
        <location evidence="1">Periplasm</location>
    </subcellularLocation>
</comment>
<gene>
    <name evidence="8" type="ORF">CAL65_12440</name>
</gene>
<evidence type="ECO:0000256" key="5">
    <source>
        <dbReference type="ARBA" id="ARBA00022764"/>
    </source>
</evidence>
<dbReference type="InterPro" id="IPR017585">
    <property type="entry name" value="SAF_FlgA"/>
</dbReference>
<dbReference type="InterPro" id="IPR039246">
    <property type="entry name" value="Flagellar_FlgA"/>
</dbReference>
<dbReference type="OrthoDB" id="1669037at2"/>
<reference evidence="9" key="1">
    <citation type="submission" date="2017-05" db="EMBL/GenBank/DDBJ databases">
        <authorList>
            <person name="Sharma S."/>
            <person name="Sidhu C."/>
            <person name="Pinnaka A.K."/>
        </authorList>
    </citation>
    <scope>NUCLEOTIDE SEQUENCE [LARGE SCALE GENOMIC DNA]</scope>
    <source>
        <strain evidence="9">AK93</strain>
    </source>
</reference>
<dbReference type="Gene3D" id="3.90.1210.10">
    <property type="entry name" value="Antifreeze-like/N-acetylneuraminic acid synthase C-terminal domain"/>
    <property type="match status" value="1"/>
</dbReference>
<evidence type="ECO:0000313" key="8">
    <source>
        <dbReference type="EMBL" id="RFA35730.1"/>
    </source>
</evidence>
<feature type="domain" description="SAF" evidence="7">
    <location>
        <begin position="128"/>
        <end position="190"/>
    </location>
</feature>
<dbReference type="PANTHER" id="PTHR36307">
    <property type="entry name" value="FLAGELLA BASAL BODY P-RING FORMATION PROTEIN FLGA"/>
    <property type="match status" value="1"/>
</dbReference>
<organism evidence="8 9">
    <name type="scientific">Alkalilimnicola ehrlichii</name>
    <dbReference type="NCBI Taxonomy" id="351052"/>
    <lineage>
        <taxon>Bacteria</taxon>
        <taxon>Pseudomonadati</taxon>
        <taxon>Pseudomonadota</taxon>
        <taxon>Gammaproteobacteria</taxon>
        <taxon>Chromatiales</taxon>
        <taxon>Ectothiorhodospiraceae</taxon>
        <taxon>Alkalilimnicola</taxon>
    </lineage>
</organism>
<dbReference type="CDD" id="cd11614">
    <property type="entry name" value="SAF_CpaB_FlgA_like"/>
    <property type="match status" value="1"/>
</dbReference>
<dbReference type="NCBIfam" id="TIGR03170">
    <property type="entry name" value="flgA_cterm"/>
    <property type="match status" value="1"/>
</dbReference>
<dbReference type="InterPro" id="IPR041231">
    <property type="entry name" value="FlgA_N"/>
</dbReference>
<proteinExistence type="inferred from homology"/>
<keyword evidence="5" id="KW-0574">Periplasm</keyword>
<keyword evidence="8" id="KW-0969">Cilium</keyword>
<dbReference type="EMBL" id="NFZW01000011">
    <property type="protein sequence ID" value="RFA35730.1"/>
    <property type="molecule type" value="Genomic_DNA"/>
</dbReference>
<dbReference type="Proteomes" id="UP000256763">
    <property type="component" value="Unassembled WGS sequence"/>
</dbReference>
<dbReference type="InterPro" id="IPR013974">
    <property type="entry name" value="SAF"/>
</dbReference>
<dbReference type="AlphaFoldDB" id="A0A3E0WRX9"/>
<comment type="similarity">
    <text evidence="2">Belongs to the FlgA family.</text>
</comment>
<evidence type="ECO:0000313" key="9">
    <source>
        <dbReference type="Proteomes" id="UP000256763"/>
    </source>
</evidence>
<evidence type="ECO:0000259" key="7">
    <source>
        <dbReference type="SMART" id="SM00858"/>
    </source>
</evidence>
<keyword evidence="9" id="KW-1185">Reference proteome</keyword>
<accession>A0A3E0WRX9</accession>
<comment type="caution">
    <text evidence="8">The sequence shown here is derived from an EMBL/GenBank/DDBJ whole genome shotgun (WGS) entry which is preliminary data.</text>
</comment>
<comment type="function">
    <text evidence="6">Involved in the assembly process of the P-ring formation. It may associate with FlgF on the rod constituting a structure essential for the P-ring assembly or may act as a modulator protein for the P-ring assembly.</text>
</comment>
<dbReference type="PANTHER" id="PTHR36307:SF1">
    <property type="entry name" value="FLAGELLA BASAL BODY P-RING FORMATION PROTEIN FLGA"/>
    <property type="match status" value="1"/>
</dbReference>
<evidence type="ECO:0000256" key="4">
    <source>
        <dbReference type="ARBA" id="ARBA00022729"/>
    </source>
</evidence>
<dbReference type="Pfam" id="PF17656">
    <property type="entry name" value="ChapFlgA_N"/>
    <property type="match status" value="1"/>
</dbReference>
<evidence type="ECO:0000256" key="2">
    <source>
        <dbReference type="ARBA" id="ARBA00010474"/>
    </source>
</evidence>
<dbReference type="Pfam" id="PF13144">
    <property type="entry name" value="ChapFlgA"/>
    <property type="match status" value="1"/>
</dbReference>